<proteinExistence type="predicted"/>
<dbReference type="InterPro" id="IPR002110">
    <property type="entry name" value="Ankyrin_rpt"/>
</dbReference>
<evidence type="ECO:0000313" key="4">
    <source>
        <dbReference type="EMBL" id="CAG7557861.1"/>
    </source>
</evidence>
<dbReference type="AlphaFoldDB" id="A0A8J2II73"/>
<dbReference type="Proteomes" id="UP000693738">
    <property type="component" value="Unassembled WGS sequence"/>
</dbReference>
<dbReference type="Pfam" id="PF12796">
    <property type="entry name" value="Ank_2"/>
    <property type="match status" value="1"/>
</dbReference>
<evidence type="ECO:0000256" key="1">
    <source>
        <dbReference type="ARBA" id="ARBA00022737"/>
    </source>
</evidence>
<dbReference type="EMBL" id="CAJSTJ010000121">
    <property type="protein sequence ID" value="CAG7557861.1"/>
    <property type="molecule type" value="Genomic_DNA"/>
</dbReference>
<comment type="caution">
    <text evidence="4">The sequence shown here is derived from an EMBL/GenBank/DDBJ whole genome shotgun (WGS) entry which is preliminary data.</text>
</comment>
<feature type="domain" description="Nephrocystin 3-like N-terminal" evidence="3">
    <location>
        <begin position="352"/>
        <end position="531"/>
    </location>
</feature>
<evidence type="ECO:0000259" key="3">
    <source>
        <dbReference type="Pfam" id="PF24883"/>
    </source>
</evidence>
<accession>A0A8J2II73</accession>
<keyword evidence="2" id="KW-0040">ANK repeat</keyword>
<sequence>MSQPPMADHYSPPSLEGSKPDRKFGLIQVHPEPANCKATAKKTVDIIFMHGLDAESPKTWITWVREDDPYSGDVNWLSDDNMLPAVMPNARILTYDWNANYDKTASRHRFLGHADDLLRCIALDRKETKRRGIPLMFVASCFSGLLLAQALVRATERYLPCYNDNRETLDSIAGVAFLGTPFRGSWKTGNLVANLRVRVASEVAGEYNRELMEYLKPGTIDAPSPLDDLVQRFTEMIHHADFSFGKVCFYETRCTDFTPHLRKLPPSYASQLDKDGKGIVVEEDSACLQGVERIGLQNEGFRHLTSKLKEFQRKSEVKLSTRAKLHDRCLEALYFGGINYEPGRIREASATSCQWMTEHPIFSRWHREGHGIFWILGSPGSGKSTLMKYAIERDQKLDVDGSTKILFFYFHNQGKRLQHMAEGLLRGLLRQLLERSPGQMHSFSDKLDIDAPKGLYDSRWTTPYLARLFEESLSEVLDHVNIRIFVDALDECRVGEEEHGTQEIEELVQRFREVEERLRTKPYRLSICFACRHYPQLALLDRDPHIKTEWENGQAIEDYVHQELLRITGDDCLRSNLETEIVASANGNFLWANLVTSKTVRLHTRGFDVEEGIRSTPKEISEIYAGILRRLSRVASQMSRELFQWLCFAQESLPLRAFRFPLNINAQKSSCSSVSGLPDSLQNNTERRMERLIRTLSGGLAEVKGKGEHVLLIHKSVKDFLIKDGFRILDPEQDTHQKVLAKGHGLLLHSCLWWLTETHLSEVVQHSVDKFDPWIMTKGLTFDIVEYGDLAHVNRLVVNGEYDTRGMVDGLDSSTRELIRAAATQDGIVELFYDCTKARQKSIIPQVSKDWHISDEVFTCLVLCVYIYHSEPSFSIYLYSRQSWTNNALQTIDNGGSSKARSAIQEFCLRLKPAYAVVYNRILGIIYRAATLPISWVLGLLVSGYDNPLDVNSMCREYGLTPLMEASKKGAVDNIRALLKHETISVNAKCLLGETALHFAVYWRRMVVTELLIIHGADINIQDHEGETALMYATGHDQYDMMDLLLQNGAIIHFQDLKGLDAIEIASDRCLEGLYRFIIREVRRYKKETWESGQRGSQRLSGT</sequence>
<dbReference type="Pfam" id="PF00023">
    <property type="entry name" value="Ank"/>
    <property type="match status" value="1"/>
</dbReference>
<dbReference type="PANTHER" id="PTHR10039:SF5">
    <property type="entry name" value="NACHT DOMAIN-CONTAINING PROTEIN"/>
    <property type="match status" value="1"/>
</dbReference>
<protein>
    <recommendedName>
        <fullName evidence="3">Nephrocystin 3-like N-terminal domain-containing protein</fullName>
    </recommendedName>
</protein>
<keyword evidence="1" id="KW-0677">Repeat</keyword>
<dbReference type="PROSITE" id="PS50297">
    <property type="entry name" value="ANK_REP_REGION"/>
    <property type="match status" value="2"/>
</dbReference>
<dbReference type="PANTHER" id="PTHR10039">
    <property type="entry name" value="AMELOGENIN"/>
    <property type="match status" value="1"/>
</dbReference>
<evidence type="ECO:0000256" key="2">
    <source>
        <dbReference type="PROSITE-ProRule" id="PRU00023"/>
    </source>
</evidence>
<dbReference type="InterPro" id="IPR056884">
    <property type="entry name" value="NPHP3-like_N"/>
</dbReference>
<name>A0A8J2II73_FUSEQ</name>
<dbReference type="SMART" id="SM00248">
    <property type="entry name" value="ANK"/>
    <property type="match status" value="3"/>
</dbReference>
<dbReference type="Pfam" id="PF24883">
    <property type="entry name" value="NPHP3_N"/>
    <property type="match status" value="1"/>
</dbReference>
<evidence type="ECO:0000313" key="5">
    <source>
        <dbReference type="Proteomes" id="UP000693738"/>
    </source>
</evidence>
<feature type="repeat" description="ANK" evidence="2">
    <location>
        <begin position="1025"/>
        <end position="1057"/>
    </location>
</feature>
<gene>
    <name evidence="4" type="ORF">FEQUK3_LOCUS3559</name>
</gene>
<dbReference type="PROSITE" id="PS50088">
    <property type="entry name" value="ANK_REPEAT"/>
    <property type="match status" value="2"/>
</dbReference>
<feature type="repeat" description="ANK" evidence="2">
    <location>
        <begin position="992"/>
        <end position="1024"/>
    </location>
</feature>
<organism evidence="4 5">
    <name type="scientific">Fusarium equiseti</name>
    <name type="common">Fusarium scirpi</name>
    <dbReference type="NCBI Taxonomy" id="61235"/>
    <lineage>
        <taxon>Eukaryota</taxon>
        <taxon>Fungi</taxon>
        <taxon>Dikarya</taxon>
        <taxon>Ascomycota</taxon>
        <taxon>Pezizomycotina</taxon>
        <taxon>Sordariomycetes</taxon>
        <taxon>Hypocreomycetidae</taxon>
        <taxon>Hypocreales</taxon>
        <taxon>Nectriaceae</taxon>
        <taxon>Fusarium</taxon>
        <taxon>Fusarium incarnatum-equiseti species complex</taxon>
    </lineage>
</organism>
<reference evidence="4" key="1">
    <citation type="submission" date="2021-05" db="EMBL/GenBank/DDBJ databases">
        <authorList>
            <person name="Khan N."/>
        </authorList>
    </citation>
    <scope>NUCLEOTIDE SEQUENCE</scope>
</reference>